<proteinExistence type="predicted"/>
<dbReference type="PANTHER" id="PTHR37481:SF1">
    <property type="entry name" value="LIPOPOLYSACCHARIDE EXPORT SYSTEM PROTEIN LPTC"/>
    <property type="match status" value="1"/>
</dbReference>
<dbReference type="Proteomes" id="UP000324760">
    <property type="component" value="Chromosome"/>
</dbReference>
<keyword evidence="1" id="KW-1003">Cell membrane</keyword>
<evidence type="ECO:0000256" key="3">
    <source>
        <dbReference type="ARBA" id="ARBA00022692"/>
    </source>
</evidence>
<evidence type="ECO:0000313" key="7">
    <source>
        <dbReference type="EMBL" id="QEQ97452.1"/>
    </source>
</evidence>
<evidence type="ECO:0000256" key="1">
    <source>
        <dbReference type="ARBA" id="ARBA00022475"/>
    </source>
</evidence>
<keyword evidence="3 6" id="KW-0812">Transmembrane</keyword>
<keyword evidence="2" id="KW-0997">Cell inner membrane</keyword>
<accession>A0A5P1RDT7</accession>
<reference evidence="7 8" key="1">
    <citation type="journal article" date="2019" name="Biochem. Eng. J.">
        <title>Metabolic engineering of the marine bacteria Neptunomonas concharum for the production of acetoin and meso-2,3-butanediol from acetate.</title>
        <authorList>
            <person name="Li W."/>
            <person name="Pu N."/>
            <person name="Liu C.-X."/>
            <person name="Yuan Q.-P."/>
            <person name="Li Z.-J."/>
        </authorList>
    </citation>
    <scope>NUCLEOTIDE SEQUENCE [LARGE SCALE GENOMIC DNA]</scope>
    <source>
        <strain evidence="7 8">JCM17730</strain>
    </source>
</reference>
<evidence type="ECO:0000256" key="6">
    <source>
        <dbReference type="SAM" id="Phobius"/>
    </source>
</evidence>
<dbReference type="GO" id="GO:0005886">
    <property type="term" value="C:plasma membrane"/>
    <property type="evidence" value="ECO:0007669"/>
    <property type="project" value="InterPro"/>
</dbReference>
<dbReference type="InterPro" id="IPR010664">
    <property type="entry name" value="LipoPS_assembly_LptC-rel"/>
</dbReference>
<gene>
    <name evidence="7" type="primary">lptC</name>
    <name evidence="7" type="ORF">F0U83_12405</name>
</gene>
<sequence>MLPLNRNQTQLFLAIALLVPVFMYWILQTDADQGSSDMPPITSGVDYFMKDVNVREFSATGHLVRTLNASELNHFPEKQGSALTTPKIALHRPGASRINFQSNKGFSSDTTQSLQLDEAVVVTHNSTNEAPTELTTSSLTLLHLEGIAKTDAPIEIRQKGHTTTATGMIINYNTGVSELLSDVKGTFYADQ</sequence>
<feature type="transmembrane region" description="Helical" evidence="6">
    <location>
        <begin position="9"/>
        <end position="27"/>
    </location>
</feature>
<organism evidence="7 8">
    <name type="scientific">Neptunomonas concharum</name>
    <dbReference type="NCBI Taxonomy" id="1031538"/>
    <lineage>
        <taxon>Bacteria</taxon>
        <taxon>Pseudomonadati</taxon>
        <taxon>Pseudomonadota</taxon>
        <taxon>Gammaproteobacteria</taxon>
        <taxon>Oceanospirillales</taxon>
        <taxon>Oceanospirillaceae</taxon>
        <taxon>Neptunomonas</taxon>
    </lineage>
</organism>
<dbReference type="OrthoDB" id="6119483at2"/>
<dbReference type="NCBIfam" id="TIGR04409">
    <property type="entry name" value="LptC_YrbK"/>
    <property type="match status" value="1"/>
</dbReference>
<evidence type="ECO:0000256" key="4">
    <source>
        <dbReference type="ARBA" id="ARBA00022989"/>
    </source>
</evidence>
<protein>
    <submittedName>
        <fullName evidence="7">LPS export ABC transporter periplasmic protein LptC</fullName>
    </submittedName>
</protein>
<keyword evidence="4 6" id="KW-1133">Transmembrane helix</keyword>
<name>A0A5P1RDT7_9GAMM</name>
<dbReference type="GO" id="GO:0017089">
    <property type="term" value="F:glycolipid transfer activity"/>
    <property type="evidence" value="ECO:0007669"/>
    <property type="project" value="TreeGrafter"/>
</dbReference>
<evidence type="ECO:0000313" key="8">
    <source>
        <dbReference type="Proteomes" id="UP000324760"/>
    </source>
</evidence>
<dbReference type="InterPro" id="IPR026265">
    <property type="entry name" value="LptC"/>
</dbReference>
<dbReference type="RefSeq" id="WP_138986907.1">
    <property type="nucleotide sequence ID" value="NZ_CP043869.1"/>
</dbReference>
<keyword evidence="8" id="KW-1185">Reference proteome</keyword>
<dbReference type="EMBL" id="CP043869">
    <property type="protein sequence ID" value="QEQ97452.1"/>
    <property type="molecule type" value="Genomic_DNA"/>
</dbReference>
<dbReference type="PANTHER" id="PTHR37481">
    <property type="entry name" value="LIPOPOLYSACCHARIDE EXPORT SYSTEM PROTEIN LPTC"/>
    <property type="match status" value="1"/>
</dbReference>
<evidence type="ECO:0000256" key="2">
    <source>
        <dbReference type="ARBA" id="ARBA00022519"/>
    </source>
</evidence>
<dbReference type="GO" id="GO:0030288">
    <property type="term" value="C:outer membrane-bounded periplasmic space"/>
    <property type="evidence" value="ECO:0007669"/>
    <property type="project" value="TreeGrafter"/>
</dbReference>
<dbReference type="Pfam" id="PF06835">
    <property type="entry name" value="LptC"/>
    <property type="match status" value="1"/>
</dbReference>
<dbReference type="KEGG" id="ncu:F0U83_12405"/>
<dbReference type="GO" id="GO:0015221">
    <property type="term" value="F:lipopolysaccharide transmembrane transporter activity"/>
    <property type="evidence" value="ECO:0007669"/>
    <property type="project" value="InterPro"/>
</dbReference>
<dbReference type="AlphaFoldDB" id="A0A5P1RDT7"/>
<keyword evidence="5 6" id="KW-0472">Membrane</keyword>
<dbReference type="Gene3D" id="2.60.450.10">
    <property type="entry name" value="Lipopolysaccharide (LPS) transport protein A like domain"/>
    <property type="match status" value="1"/>
</dbReference>
<dbReference type="InterPro" id="IPR052363">
    <property type="entry name" value="LPS_export_LptC"/>
</dbReference>
<evidence type="ECO:0000256" key="5">
    <source>
        <dbReference type="ARBA" id="ARBA00023136"/>
    </source>
</evidence>